<dbReference type="PROSITE" id="PS51725">
    <property type="entry name" value="ABM"/>
    <property type="match status" value="2"/>
</dbReference>
<dbReference type="Gene3D" id="3.30.70.100">
    <property type="match status" value="2"/>
</dbReference>
<dbReference type="STRING" id="688867.SAMN05660236_3948"/>
<feature type="domain" description="ABM" evidence="1">
    <location>
        <begin position="141"/>
        <end position="234"/>
    </location>
</feature>
<dbReference type="Proteomes" id="UP000190961">
    <property type="component" value="Unassembled WGS sequence"/>
</dbReference>
<dbReference type="AlphaFoldDB" id="A0A1T5LZV7"/>
<evidence type="ECO:0000259" key="1">
    <source>
        <dbReference type="PROSITE" id="PS51725"/>
    </source>
</evidence>
<keyword evidence="3" id="KW-1185">Reference proteome</keyword>
<proteinExistence type="predicted"/>
<dbReference type="InterPro" id="IPR011008">
    <property type="entry name" value="Dimeric_a/b-barrel"/>
</dbReference>
<name>A0A1T5LZV7_9BACT</name>
<dbReference type="InterPro" id="IPR007138">
    <property type="entry name" value="ABM_dom"/>
</dbReference>
<dbReference type="GO" id="GO:0004497">
    <property type="term" value="F:monooxygenase activity"/>
    <property type="evidence" value="ECO:0007669"/>
    <property type="project" value="UniProtKB-KW"/>
</dbReference>
<feature type="domain" description="ABM" evidence="1">
    <location>
        <begin position="32"/>
        <end position="125"/>
    </location>
</feature>
<evidence type="ECO:0000313" key="3">
    <source>
        <dbReference type="Proteomes" id="UP000190961"/>
    </source>
</evidence>
<keyword evidence="2" id="KW-0503">Monooxygenase</keyword>
<dbReference type="PANTHER" id="PTHR33336">
    <property type="entry name" value="QUINOL MONOOXYGENASE YGIN-RELATED"/>
    <property type="match status" value="1"/>
</dbReference>
<organism evidence="2 3">
    <name type="scientific">Ohtaekwangia koreensis</name>
    <dbReference type="NCBI Taxonomy" id="688867"/>
    <lineage>
        <taxon>Bacteria</taxon>
        <taxon>Pseudomonadati</taxon>
        <taxon>Bacteroidota</taxon>
        <taxon>Cytophagia</taxon>
        <taxon>Cytophagales</taxon>
        <taxon>Fulvivirgaceae</taxon>
        <taxon>Ohtaekwangia</taxon>
    </lineage>
</organism>
<reference evidence="2 3" key="1">
    <citation type="submission" date="2017-02" db="EMBL/GenBank/DDBJ databases">
        <authorList>
            <person name="Peterson S.W."/>
        </authorList>
    </citation>
    <scope>NUCLEOTIDE SEQUENCE [LARGE SCALE GENOMIC DNA]</scope>
    <source>
        <strain evidence="2 3">DSM 25262</strain>
    </source>
</reference>
<sequence>MTDYSHIYYRIILLVTMSLASTKAIAQKSSQLVRLAIIEVDTAHLDVYNEFLKEEIEASIKKEPGVITLYGVAEKENPERVTLFETYADSSEYKSHLATPHFQKYKQGTLQMVKHLELQETQPILYIRKPDLAKAPAHNLFIRLIKMEIDSKEIDNFKRLAQSVMLPGLQKEPGVLVMYAVASKKEPTSVSILEVYADSAAYKSHLNTLHFLKYKKESEKMIKSLTMIDVKPIALGSKPQERGKR</sequence>
<dbReference type="OrthoDB" id="9812754at2"/>
<gene>
    <name evidence="2" type="ORF">SAMN05660236_3948</name>
</gene>
<accession>A0A1T5LZV7</accession>
<keyword evidence="2" id="KW-0560">Oxidoreductase</keyword>
<evidence type="ECO:0000313" key="2">
    <source>
        <dbReference type="EMBL" id="SKC81433.1"/>
    </source>
</evidence>
<dbReference type="InterPro" id="IPR050744">
    <property type="entry name" value="AI-2_Isomerase_LsrG"/>
</dbReference>
<dbReference type="SUPFAM" id="SSF54909">
    <property type="entry name" value="Dimeric alpha+beta barrel"/>
    <property type="match status" value="2"/>
</dbReference>
<dbReference type="RefSeq" id="WP_159453744.1">
    <property type="nucleotide sequence ID" value="NZ_FUZU01000003.1"/>
</dbReference>
<dbReference type="EMBL" id="FUZU01000003">
    <property type="protein sequence ID" value="SKC81433.1"/>
    <property type="molecule type" value="Genomic_DNA"/>
</dbReference>
<protein>
    <submittedName>
        <fullName evidence="2">Quinol monooxygenase YgiN</fullName>
    </submittedName>
</protein>
<dbReference type="PANTHER" id="PTHR33336:SF3">
    <property type="entry name" value="ABM DOMAIN-CONTAINING PROTEIN"/>
    <property type="match status" value="1"/>
</dbReference>
<dbReference type="Pfam" id="PF03992">
    <property type="entry name" value="ABM"/>
    <property type="match status" value="2"/>
</dbReference>